<dbReference type="PROSITE" id="PS51085">
    <property type="entry name" value="2FE2S_FER_2"/>
    <property type="match status" value="1"/>
</dbReference>
<evidence type="ECO:0000256" key="5">
    <source>
        <dbReference type="ARBA" id="ARBA00034078"/>
    </source>
</evidence>
<dbReference type="InterPro" id="IPR012675">
    <property type="entry name" value="Beta-grasp_dom_sf"/>
</dbReference>
<sequence>MHGRFLPAHRYPRRMLVAMPFSAARELSSVPGKIELLVKKRDGTQCRVRVPVGISLMHALRDVANMDVAGTCNGAMMCATCHVKLSAASFRKTEGPSEEEEDVLAKALDVQETSRLACQVKLTPELDGVEVELPPYETDNS</sequence>
<evidence type="ECO:0000313" key="8">
    <source>
        <dbReference type="Proteomes" id="UP000419144"/>
    </source>
</evidence>
<dbReference type="AlphaFoldDB" id="A0A640KNH3"/>
<evidence type="ECO:0000313" key="7">
    <source>
        <dbReference type="EMBL" id="GET91256.1"/>
    </source>
</evidence>
<comment type="caution">
    <text evidence="7">The sequence shown here is derived from an EMBL/GenBank/DDBJ whole genome shotgun (WGS) entry which is preliminary data.</text>
</comment>
<keyword evidence="8" id="KW-1185">Reference proteome</keyword>
<name>A0A640KNH3_LEITA</name>
<dbReference type="Pfam" id="PF00111">
    <property type="entry name" value="Fer2"/>
    <property type="match status" value="1"/>
</dbReference>
<proteinExistence type="predicted"/>
<dbReference type="GO" id="GO:0046872">
    <property type="term" value="F:metal ion binding"/>
    <property type="evidence" value="ECO:0007669"/>
    <property type="project" value="UniProtKB-KW"/>
</dbReference>
<evidence type="ECO:0000256" key="2">
    <source>
        <dbReference type="ARBA" id="ARBA00022723"/>
    </source>
</evidence>
<protein>
    <submittedName>
        <fullName evidence="7">Adrenodoxin-like protein</fullName>
    </submittedName>
</protein>
<dbReference type="PANTHER" id="PTHR23426:SF63">
    <property type="entry name" value="TRANSFER PROTEIN, PUTATIVE-RELATED"/>
    <property type="match status" value="1"/>
</dbReference>
<dbReference type="Gene3D" id="3.10.20.30">
    <property type="match status" value="1"/>
</dbReference>
<dbReference type="InterPro" id="IPR001041">
    <property type="entry name" value="2Fe-2S_ferredoxin-type"/>
</dbReference>
<keyword evidence="1" id="KW-0001">2Fe-2S</keyword>
<dbReference type="VEuPathDB" id="TriTrypDB:LtaPh_3129400"/>
<dbReference type="EMBL" id="BLBS01000047">
    <property type="protein sequence ID" value="GET91256.1"/>
    <property type="molecule type" value="Genomic_DNA"/>
</dbReference>
<dbReference type="PROSITE" id="PS00814">
    <property type="entry name" value="ADX"/>
    <property type="match status" value="1"/>
</dbReference>
<keyword evidence="3" id="KW-0408">Iron</keyword>
<dbReference type="CDD" id="cd00207">
    <property type="entry name" value="fer2"/>
    <property type="match status" value="1"/>
</dbReference>
<dbReference type="GO" id="GO:0140647">
    <property type="term" value="P:P450-containing electron transport chain"/>
    <property type="evidence" value="ECO:0007669"/>
    <property type="project" value="InterPro"/>
</dbReference>
<dbReference type="GO" id="GO:0009055">
    <property type="term" value="F:electron transfer activity"/>
    <property type="evidence" value="ECO:0007669"/>
    <property type="project" value="TreeGrafter"/>
</dbReference>
<dbReference type="InterPro" id="IPR018298">
    <property type="entry name" value="Adrenodoxin_Fe-S_BS"/>
</dbReference>
<accession>A0A640KNH3</accession>
<evidence type="ECO:0000259" key="6">
    <source>
        <dbReference type="PROSITE" id="PS51085"/>
    </source>
</evidence>
<dbReference type="PANTHER" id="PTHR23426">
    <property type="entry name" value="FERREDOXIN/ADRENODOXIN"/>
    <property type="match status" value="1"/>
</dbReference>
<dbReference type="Proteomes" id="UP000419144">
    <property type="component" value="Unassembled WGS sequence"/>
</dbReference>
<dbReference type="InterPro" id="IPR036010">
    <property type="entry name" value="2Fe-2S_ferredoxin-like_sf"/>
</dbReference>
<organism evidence="7 8">
    <name type="scientific">Leishmania tarentolae</name>
    <name type="common">Sauroleishmania tarentolae</name>
    <dbReference type="NCBI Taxonomy" id="5689"/>
    <lineage>
        <taxon>Eukaryota</taxon>
        <taxon>Discoba</taxon>
        <taxon>Euglenozoa</taxon>
        <taxon>Kinetoplastea</taxon>
        <taxon>Metakinetoplastina</taxon>
        <taxon>Trypanosomatida</taxon>
        <taxon>Trypanosomatidae</taxon>
        <taxon>Leishmaniinae</taxon>
        <taxon>Leishmania</taxon>
        <taxon>lizard Leishmania</taxon>
    </lineage>
</organism>
<reference evidence="7" key="1">
    <citation type="submission" date="2019-11" db="EMBL/GenBank/DDBJ databases">
        <title>Leishmania tarentolae CDS.</title>
        <authorList>
            <person name="Goto Y."/>
            <person name="Yamagishi J."/>
        </authorList>
    </citation>
    <scope>NUCLEOTIDE SEQUENCE [LARGE SCALE GENOMIC DNA]</scope>
    <source>
        <strain evidence="7">Parrot Tar II</strain>
    </source>
</reference>
<dbReference type="SUPFAM" id="SSF54292">
    <property type="entry name" value="2Fe-2S ferredoxin-like"/>
    <property type="match status" value="1"/>
</dbReference>
<dbReference type="PRINTS" id="PR00355">
    <property type="entry name" value="ADRENODOXIN"/>
</dbReference>
<dbReference type="GO" id="GO:0051537">
    <property type="term" value="F:2 iron, 2 sulfur cluster binding"/>
    <property type="evidence" value="ECO:0007669"/>
    <property type="project" value="UniProtKB-KW"/>
</dbReference>
<feature type="domain" description="2Fe-2S ferredoxin-type" evidence="6">
    <location>
        <begin position="32"/>
        <end position="137"/>
    </location>
</feature>
<comment type="cofactor">
    <cofactor evidence="5">
        <name>[2Fe-2S] cluster</name>
        <dbReference type="ChEBI" id="CHEBI:190135"/>
    </cofactor>
</comment>
<dbReference type="OrthoDB" id="259707at2759"/>
<dbReference type="InterPro" id="IPR001055">
    <property type="entry name" value="Adrenodoxin-like"/>
</dbReference>
<evidence type="ECO:0000256" key="3">
    <source>
        <dbReference type="ARBA" id="ARBA00023004"/>
    </source>
</evidence>
<gene>
    <name evidence="7" type="ORF">LtaPh_3129400</name>
</gene>
<evidence type="ECO:0000256" key="4">
    <source>
        <dbReference type="ARBA" id="ARBA00023014"/>
    </source>
</evidence>
<keyword evidence="4" id="KW-0411">Iron-sulfur</keyword>
<dbReference type="GO" id="GO:0005739">
    <property type="term" value="C:mitochondrion"/>
    <property type="evidence" value="ECO:0007669"/>
    <property type="project" value="TreeGrafter"/>
</dbReference>
<evidence type="ECO:0000256" key="1">
    <source>
        <dbReference type="ARBA" id="ARBA00022714"/>
    </source>
</evidence>
<keyword evidence="2" id="KW-0479">Metal-binding</keyword>